<dbReference type="GO" id="GO:0006935">
    <property type="term" value="P:chemotaxis"/>
    <property type="evidence" value="ECO:0007669"/>
    <property type="project" value="UniProtKB-KW"/>
</dbReference>
<dbReference type="SMART" id="SM00283">
    <property type="entry name" value="MA"/>
    <property type="match status" value="1"/>
</dbReference>
<dbReference type="Gene3D" id="6.10.340.10">
    <property type="match status" value="1"/>
</dbReference>
<evidence type="ECO:0000313" key="10">
    <source>
        <dbReference type="Proteomes" id="UP000219167"/>
    </source>
</evidence>
<dbReference type="GO" id="GO:0004888">
    <property type="term" value="F:transmembrane signaling receptor activity"/>
    <property type="evidence" value="ECO:0007669"/>
    <property type="project" value="TreeGrafter"/>
</dbReference>
<dbReference type="Pfam" id="PF00015">
    <property type="entry name" value="MCPsignal"/>
    <property type="match status" value="1"/>
</dbReference>
<keyword evidence="6" id="KW-0472">Membrane</keyword>
<dbReference type="PROSITE" id="PS50111">
    <property type="entry name" value="CHEMOTAXIS_TRANSDUC_2"/>
    <property type="match status" value="1"/>
</dbReference>
<comment type="subcellular location">
    <subcellularLocation>
        <location evidence="1">Membrane</location>
    </subcellularLocation>
</comment>
<feature type="region of interest" description="Disordered" evidence="5">
    <location>
        <begin position="598"/>
        <end position="665"/>
    </location>
</feature>
<keyword evidence="6" id="KW-1133">Transmembrane helix</keyword>
<reference evidence="9 10" key="1">
    <citation type="submission" date="2017-08" db="EMBL/GenBank/DDBJ databases">
        <authorList>
            <person name="de Groot N.N."/>
        </authorList>
    </citation>
    <scope>NUCLEOTIDE SEQUENCE [LARGE SCALE GENOMIC DNA]</scope>
    <source>
        <strain evidence="9 10">JC85</strain>
    </source>
</reference>
<keyword evidence="10" id="KW-1185">Reference proteome</keyword>
<feature type="domain" description="Methyl-accepting transducer" evidence="7">
    <location>
        <begin position="349"/>
        <end position="578"/>
    </location>
</feature>
<evidence type="ECO:0000256" key="2">
    <source>
        <dbReference type="ARBA" id="ARBA00022500"/>
    </source>
</evidence>
<dbReference type="SUPFAM" id="SSF158472">
    <property type="entry name" value="HAMP domain-like"/>
    <property type="match status" value="1"/>
</dbReference>
<dbReference type="Proteomes" id="UP000219167">
    <property type="component" value="Unassembled WGS sequence"/>
</dbReference>
<dbReference type="InterPro" id="IPR003660">
    <property type="entry name" value="HAMP_dom"/>
</dbReference>
<evidence type="ECO:0000256" key="1">
    <source>
        <dbReference type="ARBA" id="ARBA00004370"/>
    </source>
</evidence>
<sequence>MRAVRISRLLPTLFVLMVLLGALQGAVAFRSLSTITGQFERIGMERMPQMSEILQISNAFSELSGTYSAHLLSMDPDELTAIEAQITERADALGKRIDAYAASISDAAEATATVATIKASLAAYLAESEKLKQFSAIAAKGPALEIFHGPMQQQADSIETALKSLIAANQTSTAAAIDAAQAEQDSAYRLTIASLLLSVGLAIAAIFVVQRRVVRPLGGISAAMNRVADGNIGQEIPYAERRDEIGEMAAAVAVFRDNAAERMRLERQATSDRAIAEGERMARDAERNRESGKVQAAVATLGAALGRLAAGDMTSSIETPFEGDLDRLRQDFNTSVSHLREALCEVGDNARAIDASAREIRAAADSLARRTENQAASVEETAAALEQITTTVKDSTRRAEEAGALVARTRQGAERSGEIVHRAIAAMQQIERSSGEIGNIIGVIDDIAFQTNLLALNAGVEAARAGEAGKGFAVVAQEVRELAQRSAKAAREIKALVGASGEHVGSGVALVAETGTALQAIVTQVQEINGHVQAIVQAAREQALGLSEINTAVGNMDQGTQQNAAMVEETTAASHGLANDVQALNGLIGRFNVGNAISQPSRSPGLQAAGSEGTPAPRSATTQREPDASYTSAPPAAPSGTVTRLPRKSAGQWNVKAASETSKAVASPAHLLKQKLMGALGAKSQSKDGDWEEF</sequence>
<evidence type="ECO:0000259" key="8">
    <source>
        <dbReference type="PROSITE" id="PS50885"/>
    </source>
</evidence>
<dbReference type="PANTHER" id="PTHR43531">
    <property type="entry name" value="PROTEIN ICFG"/>
    <property type="match status" value="1"/>
</dbReference>
<feature type="domain" description="HAMP" evidence="8">
    <location>
        <begin position="211"/>
        <end position="264"/>
    </location>
</feature>
<gene>
    <name evidence="9" type="ORF">SAMN05892877_10883</name>
</gene>
<proteinExistence type="inferred from homology"/>
<dbReference type="InterPro" id="IPR004089">
    <property type="entry name" value="MCPsignal_dom"/>
</dbReference>
<feature type="domain" description="HAMP" evidence="8">
    <location>
        <begin position="292"/>
        <end position="344"/>
    </location>
</feature>
<dbReference type="CDD" id="cd06225">
    <property type="entry name" value="HAMP"/>
    <property type="match status" value="1"/>
</dbReference>
<dbReference type="InterPro" id="IPR024478">
    <property type="entry name" value="HlyB_4HB_MCP"/>
</dbReference>
<evidence type="ECO:0000256" key="6">
    <source>
        <dbReference type="SAM" id="Phobius"/>
    </source>
</evidence>
<dbReference type="AlphaFoldDB" id="A0A285UGL2"/>
<dbReference type="SMART" id="SM00304">
    <property type="entry name" value="HAMP"/>
    <property type="match status" value="2"/>
</dbReference>
<dbReference type="FunFam" id="1.10.287.950:FF:000001">
    <property type="entry name" value="Methyl-accepting chemotaxis sensory transducer"/>
    <property type="match status" value="1"/>
</dbReference>
<protein>
    <submittedName>
        <fullName evidence="9">Methyl-accepting chemotaxis protein</fullName>
    </submittedName>
</protein>
<keyword evidence="2" id="KW-0145">Chemotaxis</keyword>
<evidence type="ECO:0000256" key="3">
    <source>
        <dbReference type="ARBA" id="ARBA00029447"/>
    </source>
</evidence>
<accession>A0A285UGL2</accession>
<name>A0A285UGL2_9HYPH</name>
<dbReference type="OrthoDB" id="7293398at2"/>
<feature type="transmembrane region" description="Helical" evidence="6">
    <location>
        <begin position="187"/>
        <end position="209"/>
    </location>
</feature>
<dbReference type="InterPro" id="IPR051310">
    <property type="entry name" value="MCP_chemotaxis"/>
</dbReference>
<dbReference type="Gene3D" id="1.10.287.950">
    <property type="entry name" value="Methyl-accepting chemotaxis protein"/>
    <property type="match status" value="1"/>
</dbReference>
<keyword evidence="6" id="KW-0812">Transmembrane</keyword>
<evidence type="ECO:0000259" key="7">
    <source>
        <dbReference type="PROSITE" id="PS50111"/>
    </source>
</evidence>
<keyword evidence="4" id="KW-0807">Transducer</keyword>
<dbReference type="RefSeq" id="WP_097140139.1">
    <property type="nucleotide sequence ID" value="NZ_OBQD01000008.1"/>
</dbReference>
<evidence type="ECO:0000256" key="4">
    <source>
        <dbReference type="PROSITE-ProRule" id="PRU00284"/>
    </source>
</evidence>
<dbReference type="PROSITE" id="PS50885">
    <property type="entry name" value="HAMP"/>
    <property type="match status" value="2"/>
</dbReference>
<dbReference type="Pfam" id="PF12729">
    <property type="entry name" value="4HB_MCP_1"/>
    <property type="match status" value="1"/>
</dbReference>
<dbReference type="PANTHER" id="PTHR43531:SF11">
    <property type="entry name" value="METHYL-ACCEPTING CHEMOTAXIS PROTEIN 3"/>
    <property type="match status" value="1"/>
</dbReference>
<dbReference type="GO" id="GO:0007165">
    <property type="term" value="P:signal transduction"/>
    <property type="evidence" value="ECO:0007669"/>
    <property type="project" value="UniProtKB-KW"/>
</dbReference>
<dbReference type="SUPFAM" id="SSF58104">
    <property type="entry name" value="Methyl-accepting chemotaxis protein (MCP) signaling domain"/>
    <property type="match status" value="1"/>
</dbReference>
<dbReference type="EMBL" id="OBQD01000008">
    <property type="protein sequence ID" value="SOC41020.1"/>
    <property type="molecule type" value="Genomic_DNA"/>
</dbReference>
<dbReference type="Pfam" id="PF00672">
    <property type="entry name" value="HAMP"/>
    <property type="match status" value="1"/>
</dbReference>
<evidence type="ECO:0000256" key="5">
    <source>
        <dbReference type="SAM" id="MobiDB-lite"/>
    </source>
</evidence>
<evidence type="ECO:0000313" key="9">
    <source>
        <dbReference type="EMBL" id="SOC41020.1"/>
    </source>
</evidence>
<dbReference type="CDD" id="cd11386">
    <property type="entry name" value="MCP_signal"/>
    <property type="match status" value="1"/>
</dbReference>
<organism evidence="9 10">
    <name type="scientific">Rhizobium subbaraonis</name>
    <dbReference type="NCBI Taxonomy" id="908946"/>
    <lineage>
        <taxon>Bacteria</taxon>
        <taxon>Pseudomonadati</taxon>
        <taxon>Pseudomonadota</taxon>
        <taxon>Alphaproteobacteria</taxon>
        <taxon>Hyphomicrobiales</taxon>
        <taxon>Rhizobiaceae</taxon>
        <taxon>Rhizobium/Agrobacterium group</taxon>
        <taxon>Rhizobium</taxon>
    </lineage>
</organism>
<dbReference type="GO" id="GO:0005886">
    <property type="term" value="C:plasma membrane"/>
    <property type="evidence" value="ECO:0007669"/>
    <property type="project" value="TreeGrafter"/>
</dbReference>
<comment type="similarity">
    <text evidence="3">Belongs to the methyl-accepting chemotaxis (MCP) protein family.</text>
</comment>